<accession>A0A1D1VNX0</accession>
<gene>
    <name evidence="1" type="primary">RvY_12141-1</name>
    <name evidence="1" type="synonym">RvY_12141.1</name>
    <name evidence="1" type="ORF">RvY_12141</name>
</gene>
<dbReference type="EMBL" id="BDGG01000007">
    <property type="protein sequence ID" value="GAV01428.1"/>
    <property type="molecule type" value="Genomic_DNA"/>
</dbReference>
<keyword evidence="2" id="KW-1185">Reference proteome</keyword>
<organism evidence="1 2">
    <name type="scientific">Ramazzottius varieornatus</name>
    <name type="common">Water bear</name>
    <name type="synonym">Tardigrade</name>
    <dbReference type="NCBI Taxonomy" id="947166"/>
    <lineage>
        <taxon>Eukaryota</taxon>
        <taxon>Metazoa</taxon>
        <taxon>Ecdysozoa</taxon>
        <taxon>Tardigrada</taxon>
        <taxon>Eutardigrada</taxon>
        <taxon>Parachela</taxon>
        <taxon>Hypsibioidea</taxon>
        <taxon>Ramazzottiidae</taxon>
        <taxon>Ramazzottius</taxon>
    </lineage>
</organism>
<reference evidence="1 2" key="1">
    <citation type="journal article" date="2016" name="Nat. Commun.">
        <title>Extremotolerant tardigrade genome and improved radiotolerance of human cultured cells by tardigrade-unique protein.</title>
        <authorList>
            <person name="Hashimoto T."/>
            <person name="Horikawa D.D."/>
            <person name="Saito Y."/>
            <person name="Kuwahara H."/>
            <person name="Kozuka-Hata H."/>
            <person name="Shin-I T."/>
            <person name="Minakuchi Y."/>
            <person name="Ohishi K."/>
            <person name="Motoyama A."/>
            <person name="Aizu T."/>
            <person name="Enomoto A."/>
            <person name="Kondo K."/>
            <person name="Tanaka S."/>
            <person name="Hara Y."/>
            <person name="Koshikawa S."/>
            <person name="Sagara H."/>
            <person name="Miura T."/>
            <person name="Yokobori S."/>
            <person name="Miyagawa K."/>
            <person name="Suzuki Y."/>
            <person name="Kubo T."/>
            <person name="Oyama M."/>
            <person name="Kohara Y."/>
            <person name="Fujiyama A."/>
            <person name="Arakawa K."/>
            <person name="Katayama T."/>
            <person name="Toyoda A."/>
            <person name="Kunieda T."/>
        </authorList>
    </citation>
    <scope>NUCLEOTIDE SEQUENCE [LARGE SCALE GENOMIC DNA]</scope>
    <source>
        <strain evidence="1 2">YOKOZUNA-1</strain>
    </source>
</reference>
<name>A0A1D1VNX0_RAMVA</name>
<comment type="caution">
    <text evidence="1">The sequence shown here is derived from an EMBL/GenBank/DDBJ whole genome shotgun (WGS) entry which is preliminary data.</text>
</comment>
<evidence type="ECO:0000313" key="1">
    <source>
        <dbReference type="EMBL" id="GAV01428.1"/>
    </source>
</evidence>
<evidence type="ECO:0000313" key="2">
    <source>
        <dbReference type="Proteomes" id="UP000186922"/>
    </source>
</evidence>
<proteinExistence type="predicted"/>
<dbReference type="AlphaFoldDB" id="A0A1D1VNX0"/>
<dbReference type="Proteomes" id="UP000186922">
    <property type="component" value="Unassembled WGS sequence"/>
</dbReference>
<sequence>MRKGGGRGCVGPEACKPLLFHYRAEPCERGVSGDNNHWPAGAKLAWTKAVERELRELPNGPLMSVIGLKASLSFFWTAPIA</sequence>
<protein>
    <submittedName>
        <fullName evidence="1">Uncharacterized protein</fullName>
    </submittedName>
</protein>